<comment type="cofactor">
    <cofactor evidence="1">
        <name>Mn(2+)</name>
        <dbReference type="ChEBI" id="CHEBI:29035"/>
    </cofactor>
</comment>
<dbReference type="EMBL" id="VSSQ01013810">
    <property type="protein sequence ID" value="MPM52318.1"/>
    <property type="molecule type" value="Genomic_DNA"/>
</dbReference>
<keyword evidence="7" id="KW-0460">Magnesium</keyword>
<evidence type="ECO:0000256" key="7">
    <source>
        <dbReference type="ARBA" id="ARBA00022842"/>
    </source>
</evidence>
<dbReference type="SUPFAM" id="SSF56219">
    <property type="entry name" value="DNase I-like"/>
    <property type="match status" value="1"/>
</dbReference>
<dbReference type="Gene3D" id="3.60.10.10">
    <property type="entry name" value="Endonuclease/exonuclease/phosphatase"/>
    <property type="match status" value="1"/>
</dbReference>
<protein>
    <recommendedName>
        <fullName evidence="9">Endonuclease/exonuclease/phosphatase domain-containing protein</fullName>
    </recommendedName>
</protein>
<keyword evidence="8" id="KW-0234">DNA repair</keyword>
<dbReference type="PANTHER" id="PTHR15822:SF4">
    <property type="entry name" value="TYROSYL-DNA PHOSPHODIESTERASE 2"/>
    <property type="match status" value="1"/>
</dbReference>
<dbReference type="GO" id="GO:0006281">
    <property type="term" value="P:DNA repair"/>
    <property type="evidence" value="ECO:0007669"/>
    <property type="project" value="UniProtKB-KW"/>
</dbReference>
<evidence type="ECO:0000256" key="3">
    <source>
        <dbReference type="ARBA" id="ARBA00022722"/>
    </source>
</evidence>
<dbReference type="InterPro" id="IPR051547">
    <property type="entry name" value="TDP2-like"/>
</dbReference>
<proteinExistence type="predicted"/>
<keyword evidence="5" id="KW-0227">DNA damage</keyword>
<dbReference type="InterPro" id="IPR005135">
    <property type="entry name" value="Endo/exonuclease/phosphatase"/>
</dbReference>
<dbReference type="InterPro" id="IPR036691">
    <property type="entry name" value="Endo/exonu/phosph_ase_sf"/>
</dbReference>
<evidence type="ECO:0000313" key="10">
    <source>
        <dbReference type="EMBL" id="MPM52318.1"/>
    </source>
</evidence>
<feature type="domain" description="Endonuclease/exonuclease/phosphatase" evidence="9">
    <location>
        <begin position="12"/>
        <end position="235"/>
    </location>
</feature>
<dbReference type="GO" id="GO:0016787">
    <property type="term" value="F:hydrolase activity"/>
    <property type="evidence" value="ECO:0007669"/>
    <property type="project" value="UniProtKB-KW"/>
</dbReference>
<dbReference type="GO" id="GO:0046872">
    <property type="term" value="F:metal ion binding"/>
    <property type="evidence" value="ECO:0007669"/>
    <property type="project" value="UniProtKB-KW"/>
</dbReference>
<dbReference type="GO" id="GO:0004518">
    <property type="term" value="F:nuclease activity"/>
    <property type="evidence" value="ECO:0007669"/>
    <property type="project" value="UniProtKB-KW"/>
</dbReference>
<organism evidence="10">
    <name type="scientific">bioreactor metagenome</name>
    <dbReference type="NCBI Taxonomy" id="1076179"/>
    <lineage>
        <taxon>unclassified sequences</taxon>
        <taxon>metagenomes</taxon>
        <taxon>ecological metagenomes</taxon>
    </lineage>
</organism>
<dbReference type="PANTHER" id="PTHR15822">
    <property type="entry name" value="TRAF AND TNF RECEPTOR-ASSOCIATED PROTEIN"/>
    <property type="match status" value="1"/>
</dbReference>
<reference evidence="10" key="1">
    <citation type="submission" date="2019-08" db="EMBL/GenBank/DDBJ databases">
        <authorList>
            <person name="Kucharzyk K."/>
            <person name="Murdoch R.W."/>
            <person name="Higgins S."/>
            <person name="Loffler F."/>
        </authorList>
    </citation>
    <scope>NUCLEOTIDE SEQUENCE</scope>
</reference>
<keyword evidence="3" id="KW-0540">Nuclease</keyword>
<name>A0A645AHY1_9ZZZZ</name>
<keyword evidence="6" id="KW-0378">Hydrolase</keyword>
<comment type="caution">
    <text evidence="10">The sequence shown here is derived from an EMBL/GenBank/DDBJ whole genome shotgun (WGS) entry which is preliminary data.</text>
</comment>
<gene>
    <name evidence="10" type="ORF">SDC9_99077</name>
</gene>
<evidence type="ECO:0000259" key="9">
    <source>
        <dbReference type="Pfam" id="PF03372"/>
    </source>
</evidence>
<comment type="cofactor">
    <cofactor evidence="2">
        <name>Mg(2+)</name>
        <dbReference type="ChEBI" id="CHEBI:18420"/>
    </cofactor>
</comment>
<evidence type="ECO:0000256" key="4">
    <source>
        <dbReference type="ARBA" id="ARBA00022723"/>
    </source>
</evidence>
<dbReference type="Pfam" id="PF03372">
    <property type="entry name" value="Exo_endo_phos"/>
    <property type="match status" value="1"/>
</dbReference>
<evidence type="ECO:0000256" key="8">
    <source>
        <dbReference type="ARBA" id="ARBA00023204"/>
    </source>
</evidence>
<evidence type="ECO:0000256" key="1">
    <source>
        <dbReference type="ARBA" id="ARBA00001936"/>
    </source>
</evidence>
<keyword evidence="4" id="KW-0479">Metal-binding</keyword>
<accession>A0A645AHY1</accession>
<dbReference type="AlphaFoldDB" id="A0A645AHY1"/>
<sequence length="244" mass="27498">MQRISVVSLNLWNTEYWEERKACVASFVQTYAADAYCFQEVRPQTLAFLDNALHEYVRIEGEEEGWRCENSIYLRKDRFEVDSFGRVDLKMPEVHRGLFWVKVHTNEAKPLFIATMHLTHQLNADEIETGIGYRHAEAHLAANALNELVQGEAALICGDFNDPVHPSRIFSEAAGFSDVFSLLGLAAPVTFPCPYLSSERFLVEAIDKIMIRGPIRPVLATSPQFMTVGGALSDHWPVAAILDL</sequence>
<evidence type="ECO:0000256" key="2">
    <source>
        <dbReference type="ARBA" id="ARBA00001946"/>
    </source>
</evidence>
<evidence type="ECO:0000256" key="5">
    <source>
        <dbReference type="ARBA" id="ARBA00022763"/>
    </source>
</evidence>
<evidence type="ECO:0000256" key="6">
    <source>
        <dbReference type="ARBA" id="ARBA00022801"/>
    </source>
</evidence>